<sequence length="255" mass="29143">MIDIHSHILYNVDDGPSSLEQSIEMLQKAADEGITEIISTSHSYHPQYDVPYHVVIEQVKQLQDELERRQIPLKLHTGHEVRLNDKLVDLYLNKYVHTLANSNYLLLELPSNSVPHYTKNIVRALVAEGITPVIAHPERNKGIAEKPERLERLIRDGAVAQITSGSLSGHFGRSIQKLSLDLVRANLVHLYGSDAHNISTRPFLFDKGLSYLAKQKLSDYVDIFLNNNIYLLENKPLDILEPTTVINKRWWNPFK</sequence>
<evidence type="ECO:0000256" key="3">
    <source>
        <dbReference type="ARBA" id="ARBA00022912"/>
    </source>
</evidence>
<proteinExistence type="inferred from homology"/>
<dbReference type="InterPro" id="IPR016195">
    <property type="entry name" value="Pol/histidinol_Pase-like"/>
</dbReference>
<evidence type="ECO:0000256" key="1">
    <source>
        <dbReference type="ARBA" id="ARBA00005750"/>
    </source>
</evidence>
<dbReference type="OrthoDB" id="9788539at2"/>
<protein>
    <recommendedName>
        <fullName evidence="5">Tyrosine-protein phosphatase</fullName>
        <ecNumber evidence="5">3.1.3.48</ecNumber>
    </recommendedName>
</protein>
<keyword evidence="7" id="KW-1185">Reference proteome</keyword>
<evidence type="ECO:0000256" key="2">
    <source>
        <dbReference type="ARBA" id="ARBA00022801"/>
    </source>
</evidence>
<dbReference type="GO" id="GO:0004725">
    <property type="term" value="F:protein tyrosine phosphatase activity"/>
    <property type="evidence" value="ECO:0007669"/>
    <property type="project" value="UniProtKB-UniRule"/>
</dbReference>
<dbReference type="PANTHER" id="PTHR39181">
    <property type="entry name" value="TYROSINE-PROTEIN PHOSPHATASE YWQE"/>
    <property type="match status" value="1"/>
</dbReference>
<name>A0A0A3HVE3_9BACL</name>
<accession>A0A0A3HVE3</accession>
<dbReference type="PIRSF" id="PIRSF016557">
    <property type="entry name" value="Caps_synth_CpsB"/>
    <property type="match status" value="1"/>
</dbReference>
<dbReference type="eggNOG" id="COG4464">
    <property type="taxonomic scope" value="Bacteria"/>
</dbReference>
<dbReference type="GO" id="GO:0030145">
    <property type="term" value="F:manganese ion binding"/>
    <property type="evidence" value="ECO:0007669"/>
    <property type="project" value="UniProtKB-UniRule"/>
</dbReference>
<evidence type="ECO:0000256" key="5">
    <source>
        <dbReference type="PIRNR" id="PIRNR016557"/>
    </source>
</evidence>
<keyword evidence="3 5" id="KW-0904">Protein phosphatase</keyword>
<comment type="caution">
    <text evidence="6">The sequence shown here is derived from an EMBL/GenBank/DDBJ whole genome shotgun (WGS) entry which is preliminary data.</text>
</comment>
<dbReference type="Proteomes" id="UP000030416">
    <property type="component" value="Unassembled WGS sequence"/>
</dbReference>
<comment type="catalytic activity">
    <reaction evidence="4 5">
        <text>O-phospho-L-tyrosyl-[protein] + H2O = L-tyrosyl-[protein] + phosphate</text>
        <dbReference type="Rhea" id="RHEA:10684"/>
        <dbReference type="Rhea" id="RHEA-COMP:10136"/>
        <dbReference type="Rhea" id="RHEA-COMP:20101"/>
        <dbReference type="ChEBI" id="CHEBI:15377"/>
        <dbReference type="ChEBI" id="CHEBI:43474"/>
        <dbReference type="ChEBI" id="CHEBI:46858"/>
        <dbReference type="ChEBI" id="CHEBI:61978"/>
        <dbReference type="EC" id="3.1.3.48"/>
    </reaction>
</comment>
<dbReference type="Pfam" id="PF19567">
    <property type="entry name" value="CpsB_CapC"/>
    <property type="match status" value="1"/>
</dbReference>
<dbReference type="EC" id="3.1.3.48" evidence="5"/>
<dbReference type="EMBL" id="JPVN01000026">
    <property type="protein sequence ID" value="KGR76404.1"/>
    <property type="molecule type" value="Genomic_DNA"/>
</dbReference>
<dbReference type="RefSeq" id="WP_036189206.1">
    <property type="nucleotide sequence ID" value="NZ_AVDA01000026.1"/>
</dbReference>
<dbReference type="Gene3D" id="3.20.20.140">
    <property type="entry name" value="Metal-dependent hydrolases"/>
    <property type="match status" value="1"/>
</dbReference>
<evidence type="ECO:0000256" key="4">
    <source>
        <dbReference type="ARBA" id="ARBA00051722"/>
    </source>
</evidence>
<dbReference type="PANTHER" id="PTHR39181:SF1">
    <property type="entry name" value="TYROSINE-PROTEIN PHOSPHATASE YWQE"/>
    <property type="match status" value="1"/>
</dbReference>
<evidence type="ECO:0000313" key="6">
    <source>
        <dbReference type="EMBL" id="KGR76404.1"/>
    </source>
</evidence>
<dbReference type="SUPFAM" id="SSF89550">
    <property type="entry name" value="PHP domain-like"/>
    <property type="match status" value="1"/>
</dbReference>
<dbReference type="AlphaFoldDB" id="A0A0A3HVE3"/>
<dbReference type="STRING" id="1384049.CD29_16890"/>
<gene>
    <name evidence="6" type="ORF">CD29_16890</name>
</gene>
<keyword evidence="2 5" id="KW-0378">Hydrolase</keyword>
<evidence type="ECO:0000313" key="7">
    <source>
        <dbReference type="Proteomes" id="UP000030416"/>
    </source>
</evidence>
<reference evidence="6 7" key="1">
    <citation type="submission" date="2014-02" db="EMBL/GenBank/DDBJ databases">
        <title>Draft genome sequence of Lysinibacillus manganicus DSM 26584T.</title>
        <authorList>
            <person name="Zhang F."/>
            <person name="Wang G."/>
            <person name="Zhang L."/>
        </authorList>
    </citation>
    <scope>NUCLEOTIDE SEQUENCE [LARGE SCALE GENOMIC DNA]</scope>
    <source>
        <strain evidence="6 7">DSM 26584</strain>
    </source>
</reference>
<dbReference type="InterPro" id="IPR016667">
    <property type="entry name" value="Caps_polysacc_synth_CpsB/CapC"/>
</dbReference>
<organism evidence="6 7">
    <name type="scientific">Ureibacillus manganicus DSM 26584</name>
    <dbReference type="NCBI Taxonomy" id="1384049"/>
    <lineage>
        <taxon>Bacteria</taxon>
        <taxon>Bacillati</taxon>
        <taxon>Bacillota</taxon>
        <taxon>Bacilli</taxon>
        <taxon>Bacillales</taxon>
        <taxon>Caryophanaceae</taxon>
        <taxon>Ureibacillus</taxon>
    </lineage>
</organism>
<comment type="similarity">
    <text evidence="1 5">Belongs to the metallo-dependent hydrolases superfamily. CpsB/CapC family.</text>
</comment>